<evidence type="ECO:0000256" key="1">
    <source>
        <dbReference type="SAM" id="MobiDB-lite"/>
    </source>
</evidence>
<organism evidence="2 3">
    <name type="scientific">Auricularia subglabra (strain TFB-10046 / SS5)</name>
    <name type="common">White-rot fungus</name>
    <name type="synonym">Auricularia delicata (strain TFB10046)</name>
    <dbReference type="NCBI Taxonomy" id="717982"/>
    <lineage>
        <taxon>Eukaryota</taxon>
        <taxon>Fungi</taxon>
        <taxon>Dikarya</taxon>
        <taxon>Basidiomycota</taxon>
        <taxon>Agaricomycotina</taxon>
        <taxon>Agaricomycetes</taxon>
        <taxon>Auriculariales</taxon>
        <taxon>Auriculariaceae</taxon>
        <taxon>Auricularia</taxon>
    </lineage>
</organism>
<name>J0LFH0_AURST</name>
<dbReference type="InParanoid" id="J0LFH0"/>
<evidence type="ECO:0000313" key="3">
    <source>
        <dbReference type="Proteomes" id="UP000006514"/>
    </source>
</evidence>
<dbReference type="Proteomes" id="UP000006514">
    <property type="component" value="Unassembled WGS sequence"/>
</dbReference>
<gene>
    <name evidence="2" type="ORF">AURDEDRAFT_174943</name>
</gene>
<sequence>MSPDPLTIDALVEAAKRLNKRPRSQSPPGDSSSRGSKRPTILVKHRPTLTPQPMLSRQPPQPVSSGEAAELSKVISALKKTDHIRRVSPPKRDSEGAVVSIQVQCAYCWSDLWLQGKYWQFLGLLLLHVRSCGAAPDVVKYAADANLRAVEDPKADKENRA</sequence>
<dbReference type="KEGG" id="adl:AURDEDRAFT_174943"/>
<feature type="region of interest" description="Disordered" evidence="1">
    <location>
        <begin position="16"/>
        <end position="69"/>
    </location>
</feature>
<protein>
    <submittedName>
        <fullName evidence="2">Uncharacterized protein</fullName>
    </submittedName>
</protein>
<keyword evidence="3" id="KW-1185">Reference proteome</keyword>
<reference evidence="3" key="1">
    <citation type="journal article" date="2012" name="Science">
        <title>The Paleozoic origin of enzymatic lignin decomposition reconstructed from 31 fungal genomes.</title>
        <authorList>
            <person name="Floudas D."/>
            <person name="Binder M."/>
            <person name="Riley R."/>
            <person name="Barry K."/>
            <person name="Blanchette R.A."/>
            <person name="Henrissat B."/>
            <person name="Martinez A.T."/>
            <person name="Otillar R."/>
            <person name="Spatafora J.W."/>
            <person name="Yadav J.S."/>
            <person name="Aerts A."/>
            <person name="Benoit I."/>
            <person name="Boyd A."/>
            <person name="Carlson A."/>
            <person name="Copeland A."/>
            <person name="Coutinho P.M."/>
            <person name="de Vries R.P."/>
            <person name="Ferreira P."/>
            <person name="Findley K."/>
            <person name="Foster B."/>
            <person name="Gaskell J."/>
            <person name="Glotzer D."/>
            <person name="Gorecki P."/>
            <person name="Heitman J."/>
            <person name="Hesse C."/>
            <person name="Hori C."/>
            <person name="Igarashi K."/>
            <person name="Jurgens J.A."/>
            <person name="Kallen N."/>
            <person name="Kersten P."/>
            <person name="Kohler A."/>
            <person name="Kuees U."/>
            <person name="Kumar T.K.A."/>
            <person name="Kuo A."/>
            <person name="LaButti K."/>
            <person name="Larrondo L.F."/>
            <person name="Lindquist E."/>
            <person name="Ling A."/>
            <person name="Lombard V."/>
            <person name="Lucas S."/>
            <person name="Lundell T."/>
            <person name="Martin R."/>
            <person name="McLaughlin D.J."/>
            <person name="Morgenstern I."/>
            <person name="Morin E."/>
            <person name="Murat C."/>
            <person name="Nagy L.G."/>
            <person name="Nolan M."/>
            <person name="Ohm R.A."/>
            <person name="Patyshakuliyeva A."/>
            <person name="Rokas A."/>
            <person name="Ruiz-Duenas F.J."/>
            <person name="Sabat G."/>
            <person name="Salamov A."/>
            <person name="Samejima M."/>
            <person name="Schmutz J."/>
            <person name="Slot J.C."/>
            <person name="St John F."/>
            <person name="Stenlid J."/>
            <person name="Sun H."/>
            <person name="Sun S."/>
            <person name="Syed K."/>
            <person name="Tsang A."/>
            <person name="Wiebenga A."/>
            <person name="Young D."/>
            <person name="Pisabarro A."/>
            <person name="Eastwood D.C."/>
            <person name="Martin F."/>
            <person name="Cullen D."/>
            <person name="Grigoriev I.V."/>
            <person name="Hibbett D.S."/>
        </authorList>
    </citation>
    <scope>NUCLEOTIDE SEQUENCE [LARGE SCALE GENOMIC DNA]</scope>
    <source>
        <strain evidence="3">TFB10046</strain>
    </source>
</reference>
<evidence type="ECO:0000313" key="2">
    <source>
        <dbReference type="EMBL" id="EJD36021.1"/>
    </source>
</evidence>
<feature type="compositionally biased region" description="Polar residues" evidence="1">
    <location>
        <begin position="24"/>
        <end position="34"/>
    </location>
</feature>
<accession>J0LFH0</accession>
<proteinExistence type="predicted"/>
<dbReference type="AlphaFoldDB" id="J0LFH0"/>
<dbReference type="EMBL" id="JH687873">
    <property type="protein sequence ID" value="EJD36021.1"/>
    <property type="molecule type" value="Genomic_DNA"/>
</dbReference>